<sequence length="197" mass="21455">MRYDVVIIGAGAAGFACALTLGSANDKFDWAKDKKYLILDDNKSDLNVGKYFNVAGVDSGINGVDLLLKMKKQLEIYKDVELKDEKATKIENLGEYFKITTQNSTYEASIVVLATGLHKFDIECKGVNVKDNIFVPKPNNIYLENSNNLISKNLYVAGLASGVPTMFSCASGDGAKVACDIFKLWSGKIAVVHDVKA</sequence>
<reference evidence="4 5" key="1">
    <citation type="submission" date="2017-09" db="EMBL/GenBank/DDBJ databases">
        <title>Reassesment of A. cryaerophilus.</title>
        <authorList>
            <person name="Perez-Cataluna A."/>
            <person name="Collado L."/>
            <person name="Salgado O."/>
            <person name="Lefinanco V."/>
            <person name="Figueras M.J."/>
        </authorList>
    </citation>
    <scope>NUCLEOTIDE SEQUENCE [LARGE SCALE GENOMIC DNA]</scope>
    <source>
        <strain evidence="4 5">LMG 9861</strain>
    </source>
</reference>
<dbReference type="Pfam" id="PF07992">
    <property type="entry name" value="Pyr_redox_2"/>
    <property type="match status" value="1"/>
</dbReference>
<dbReference type="RefSeq" id="WP_105908830.1">
    <property type="nucleotide sequence ID" value="NZ_NXGJ01000003.1"/>
</dbReference>
<dbReference type="InterPro" id="IPR050097">
    <property type="entry name" value="Ferredoxin-NADP_redctase_2"/>
</dbReference>
<dbReference type="PRINTS" id="PR00469">
    <property type="entry name" value="PNDRDTASEII"/>
</dbReference>
<comment type="caution">
    <text evidence="4">The sequence shown here is derived from an EMBL/GenBank/DDBJ whole genome shotgun (WGS) entry which is preliminary data.</text>
</comment>
<keyword evidence="1" id="KW-0285">Flavoprotein</keyword>
<dbReference type="EMBL" id="NXGJ01000003">
    <property type="protein sequence ID" value="PRM88389.1"/>
    <property type="molecule type" value="Genomic_DNA"/>
</dbReference>
<evidence type="ECO:0000259" key="3">
    <source>
        <dbReference type="Pfam" id="PF07992"/>
    </source>
</evidence>
<evidence type="ECO:0000313" key="5">
    <source>
        <dbReference type="Proteomes" id="UP000239065"/>
    </source>
</evidence>
<keyword evidence="2" id="KW-0560">Oxidoreductase</keyword>
<dbReference type="SUPFAM" id="SSF51905">
    <property type="entry name" value="FAD/NAD(P)-binding domain"/>
    <property type="match status" value="1"/>
</dbReference>
<dbReference type="Proteomes" id="UP000239065">
    <property type="component" value="Unassembled WGS sequence"/>
</dbReference>
<dbReference type="GO" id="GO:0016491">
    <property type="term" value="F:oxidoreductase activity"/>
    <property type="evidence" value="ECO:0007669"/>
    <property type="project" value="UniProtKB-KW"/>
</dbReference>
<gene>
    <name evidence="4" type="ORF">CJ669_04160</name>
</gene>
<dbReference type="InterPro" id="IPR023753">
    <property type="entry name" value="FAD/NAD-binding_dom"/>
</dbReference>
<accession>A0A2S9SPE5</accession>
<evidence type="ECO:0000256" key="2">
    <source>
        <dbReference type="ARBA" id="ARBA00023002"/>
    </source>
</evidence>
<dbReference type="Gene3D" id="3.50.50.60">
    <property type="entry name" value="FAD/NAD(P)-binding domain"/>
    <property type="match status" value="1"/>
</dbReference>
<dbReference type="AlphaFoldDB" id="A0A2S9SPE5"/>
<name>A0A2S9SPE5_9BACT</name>
<evidence type="ECO:0000313" key="4">
    <source>
        <dbReference type="EMBL" id="PRM88389.1"/>
    </source>
</evidence>
<protein>
    <recommendedName>
        <fullName evidence="3">FAD/NAD(P)-binding domain-containing protein</fullName>
    </recommendedName>
</protein>
<feature type="domain" description="FAD/NAD(P)-binding" evidence="3">
    <location>
        <begin position="3"/>
        <end position="130"/>
    </location>
</feature>
<dbReference type="PROSITE" id="PS51257">
    <property type="entry name" value="PROKAR_LIPOPROTEIN"/>
    <property type="match status" value="1"/>
</dbReference>
<proteinExistence type="predicted"/>
<dbReference type="InterPro" id="IPR036188">
    <property type="entry name" value="FAD/NAD-bd_sf"/>
</dbReference>
<organism evidence="4 5">
    <name type="scientific">Aliarcobacter cryaerophilus</name>
    <dbReference type="NCBI Taxonomy" id="28198"/>
    <lineage>
        <taxon>Bacteria</taxon>
        <taxon>Pseudomonadati</taxon>
        <taxon>Campylobacterota</taxon>
        <taxon>Epsilonproteobacteria</taxon>
        <taxon>Campylobacterales</taxon>
        <taxon>Arcobacteraceae</taxon>
        <taxon>Aliarcobacter</taxon>
    </lineage>
</organism>
<dbReference type="PANTHER" id="PTHR48105">
    <property type="entry name" value="THIOREDOXIN REDUCTASE 1-RELATED-RELATED"/>
    <property type="match status" value="1"/>
</dbReference>
<evidence type="ECO:0000256" key="1">
    <source>
        <dbReference type="ARBA" id="ARBA00022630"/>
    </source>
</evidence>